<evidence type="ECO:0000256" key="1">
    <source>
        <dbReference type="SAM" id="MobiDB-lite"/>
    </source>
</evidence>
<dbReference type="EMBL" id="JAHIBW010000023">
    <property type="protein sequence ID" value="KAG7298817.1"/>
    <property type="molecule type" value="Genomic_DNA"/>
</dbReference>
<feature type="region of interest" description="Disordered" evidence="1">
    <location>
        <begin position="1"/>
        <end position="33"/>
    </location>
</feature>
<evidence type="ECO:0000313" key="2">
    <source>
        <dbReference type="EMBL" id="KAG7298817.1"/>
    </source>
</evidence>
<protein>
    <submittedName>
        <fullName evidence="2">Uncharacterized protein</fullName>
    </submittedName>
</protein>
<proteinExistence type="predicted"/>
<feature type="compositionally biased region" description="Basic residues" evidence="1">
    <location>
        <begin position="1"/>
        <end position="13"/>
    </location>
</feature>
<gene>
    <name evidence="2" type="ORF">JYU34_017257</name>
</gene>
<sequence length="378" mass="43598">MAHKASPKKKSKFFIKLSPNDQKPKRAAKTENYQQQTGYTRLYNWRQRRNNVKKEMFPDTEPHQHTSTQLQYSNLNVDTSYSRVPYNATYNAVATVPYYDASYHNRFVQAYTPAQKWHWPPTTTVLSPVISVPVPQVTFINSPLVIPSVYPMLTTQHVLVPTTPVLSPMMPQGYMHNMNMSPSLYPSPPKHKNDVYYTPSAQNINSVVDYYSENMDTSNQFDKTTSSDQNVLNNTMDTNDPLAKYFELPSDLFYNPMKYKAYDPNFLIDAFCSLDLRAQDVAWVLDLEVGHPRRCTARELAIYDCQSCMITCKNAPTVMHPGFSRCGSKLQDLLIYYYDSVISSWYIGFSNYYGDDSVRNFQAWLTPVMDVFGLCWCL</sequence>
<accession>A0ABQ7Q0R9</accession>
<reference evidence="2 3" key="1">
    <citation type="submission" date="2021-06" db="EMBL/GenBank/DDBJ databases">
        <title>A haploid diamondback moth (Plutella xylostella L.) genome assembly resolves 31 chromosomes and identifies a diamide resistance mutation.</title>
        <authorList>
            <person name="Ward C.M."/>
            <person name="Perry K.D."/>
            <person name="Baker G."/>
            <person name="Powis K."/>
            <person name="Heckel D.G."/>
            <person name="Baxter S.W."/>
        </authorList>
    </citation>
    <scope>NUCLEOTIDE SEQUENCE [LARGE SCALE GENOMIC DNA]</scope>
    <source>
        <strain evidence="2 3">LV</strain>
        <tissue evidence="2">Single pupa</tissue>
    </source>
</reference>
<comment type="caution">
    <text evidence="2">The sequence shown here is derived from an EMBL/GenBank/DDBJ whole genome shotgun (WGS) entry which is preliminary data.</text>
</comment>
<name>A0ABQ7Q0R9_PLUXY</name>
<organism evidence="2 3">
    <name type="scientific">Plutella xylostella</name>
    <name type="common">Diamondback moth</name>
    <name type="synonym">Plutella maculipennis</name>
    <dbReference type="NCBI Taxonomy" id="51655"/>
    <lineage>
        <taxon>Eukaryota</taxon>
        <taxon>Metazoa</taxon>
        <taxon>Ecdysozoa</taxon>
        <taxon>Arthropoda</taxon>
        <taxon>Hexapoda</taxon>
        <taxon>Insecta</taxon>
        <taxon>Pterygota</taxon>
        <taxon>Neoptera</taxon>
        <taxon>Endopterygota</taxon>
        <taxon>Lepidoptera</taxon>
        <taxon>Glossata</taxon>
        <taxon>Ditrysia</taxon>
        <taxon>Yponomeutoidea</taxon>
        <taxon>Plutellidae</taxon>
        <taxon>Plutella</taxon>
    </lineage>
</organism>
<keyword evidence="3" id="KW-1185">Reference proteome</keyword>
<evidence type="ECO:0000313" key="3">
    <source>
        <dbReference type="Proteomes" id="UP000823941"/>
    </source>
</evidence>
<dbReference type="Proteomes" id="UP000823941">
    <property type="component" value="Chromosome 23"/>
</dbReference>